<evidence type="ECO:0000313" key="8">
    <source>
        <dbReference type="EMBL" id="CAF4104718.1"/>
    </source>
</evidence>
<dbReference type="EMBL" id="CAJOBH010008150">
    <property type="protein sequence ID" value="CAF4104718.1"/>
    <property type="molecule type" value="Genomic_DNA"/>
</dbReference>
<dbReference type="Proteomes" id="UP000663866">
    <property type="component" value="Unassembled WGS sequence"/>
</dbReference>
<dbReference type="Proteomes" id="UP000663842">
    <property type="component" value="Unassembled WGS sequence"/>
</dbReference>
<dbReference type="EMBL" id="CAJNRE010003188">
    <property type="protein sequence ID" value="CAF2009620.1"/>
    <property type="molecule type" value="Genomic_DNA"/>
</dbReference>
<dbReference type="Proteomes" id="UP000663834">
    <property type="component" value="Unassembled WGS sequence"/>
</dbReference>
<dbReference type="Proteomes" id="UP000663856">
    <property type="component" value="Unassembled WGS sequence"/>
</dbReference>
<name>A0A815GX28_9BILA</name>
<dbReference type="EMBL" id="CAJNOV010013531">
    <property type="protein sequence ID" value="CAF1524462.1"/>
    <property type="molecule type" value="Genomic_DNA"/>
</dbReference>
<reference evidence="1" key="1">
    <citation type="submission" date="2021-02" db="EMBL/GenBank/DDBJ databases">
        <authorList>
            <person name="Nowell W R."/>
        </authorList>
    </citation>
    <scope>NUCLEOTIDE SEQUENCE</scope>
</reference>
<dbReference type="Proteomes" id="UP000681720">
    <property type="component" value="Unassembled WGS sequence"/>
</dbReference>
<evidence type="ECO:0000313" key="2">
    <source>
        <dbReference type="EMBL" id="CAF1524462.1"/>
    </source>
</evidence>
<organism evidence="1 11">
    <name type="scientific">Rotaria magnacalcarata</name>
    <dbReference type="NCBI Taxonomy" id="392030"/>
    <lineage>
        <taxon>Eukaryota</taxon>
        <taxon>Metazoa</taxon>
        <taxon>Spiralia</taxon>
        <taxon>Gnathifera</taxon>
        <taxon>Rotifera</taxon>
        <taxon>Eurotatoria</taxon>
        <taxon>Bdelloidea</taxon>
        <taxon>Philodinida</taxon>
        <taxon>Philodinidae</taxon>
        <taxon>Rotaria</taxon>
    </lineage>
</organism>
<evidence type="ECO:0000313" key="1">
    <source>
        <dbReference type="EMBL" id="CAF1346132.1"/>
    </source>
</evidence>
<keyword evidence="12" id="KW-1185">Reference proteome</keyword>
<dbReference type="EMBL" id="CAJOBG010000204">
    <property type="protein sequence ID" value="CAF3776781.1"/>
    <property type="molecule type" value="Genomic_DNA"/>
</dbReference>
<dbReference type="Proteomes" id="UP000663855">
    <property type="component" value="Unassembled WGS sequence"/>
</dbReference>
<evidence type="ECO:0000313" key="7">
    <source>
        <dbReference type="EMBL" id="CAF3939422.1"/>
    </source>
</evidence>
<dbReference type="EMBL" id="CAJOBI010052955">
    <property type="protein sequence ID" value="CAF4380873.1"/>
    <property type="molecule type" value="Genomic_DNA"/>
</dbReference>
<evidence type="ECO:0000313" key="9">
    <source>
        <dbReference type="EMBL" id="CAF4380873.1"/>
    </source>
</evidence>
<sequence length="277" mass="31442">MFSIFYNGIKVILFAFSFFLNHSYSCFFRVCEYTITAHGRNKRKTSPLHRLGLTHNREGVPKFIRENTAQFFSSVAKTTPTIESSSLPSFSSEFEQQRQRIQSNNENENEEILLTKPVTPHFLLPPIGTASSRRSKVIASASICTRPQTFHSPILSSGLSLESSSPLIQSPTPTIKLKRQVQHGGPVDQDIFRKAYERALTVARSRLLFRDPYSLTGASATHGVLYSYYDHTPMCVFSHGAACNHTQDKTSKQDRKLKSNMIRKNIFNDVVVERYIQ</sequence>
<gene>
    <name evidence="8" type="ORF">BYL167_LOCUS19293</name>
    <name evidence="2" type="ORF">CJN711_LOCUS28610</name>
    <name evidence="10" type="ORF">GIL414_LOCUS39860</name>
    <name evidence="1" type="ORF">KQP761_LOCUS6989</name>
    <name evidence="3" type="ORF">MBJ925_LOCUS8650</name>
    <name evidence="6" type="ORF">OVN521_LOCUS2559</name>
    <name evidence="9" type="ORF">SMN809_LOCUS29563</name>
    <name evidence="7" type="ORF">UXM345_LOCUS12669</name>
    <name evidence="5" type="ORF">WKI299_LOCUS26813</name>
    <name evidence="4" type="ORF">XDN619_LOCUS24397</name>
</gene>
<dbReference type="EMBL" id="CAJNOW010002254">
    <property type="protein sequence ID" value="CAF1346132.1"/>
    <property type="molecule type" value="Genomic_DNA"/>
</dbReference>
<dbReference type="EMBL" id="CAJOBJ010109132">
    <property type="protein sequence ID" value="CAF4623025.1"/>
    <property type="molecule type" value="Genomic_DNA"/>
</dbReference>
<protein>
    <submittedName>
        <fullName evidence="1">Uncharacterized protein</fullName>
    </submittedName>
</protein>
<dbReference type="Proteomes" id="UP000663887">
    <property type="component" value="Unassembled WGS sequence"/>
</dbReference>
<comment type="caution">
    <text evidence="1">The sequence shown here is derived from an EMBL/GenBank/DDBJ whole genome shotgun (WGS) entry which is preliminary data.</text>
</comment>
<evidence type="ECO:0000313" key="6">
    <source>
        <dbReference type="EMBL" id="CAF3776781.1"/>
    </source>
</evidence>
<dbReference type="Proteomes" id="UP000676336">
    <property type="component" value="Unassembled WGS sequence"/>
</dbReference>
<dbReference type="Proteomes" id="UP000681967">
    <property type="component" value="Unassembled WGS sequence"/>
</dbReference>
<evidence type="ECO:0000313" key="12">
    <source>
        <dbReference type="Proteomes" id="UP000663866"/>
    </source>
</evidence>
<dbReference type="Proteomes" id="UP000663824">
    <property type="component" value="Unassembled WGS sequence"/>
</dbReference>
<dbReference type="OrthoDB" id="10034428at2759"/>
<evidence type="ECO:0000313" key="10">
    <source>
        <dbReference type="EMBL" id="CAF4623025.1"/>
    </source>
</evidence>
<evidence type="ECO:0000313" key="11">
    <source>
        <dbReference type="Proteomes" id="UP000663834"/>
    </source>
</evidence>
<dbReference type="EMBL" id="CAJOBF010001334">
    <property type="protein sequence ID" value="CAF3939422.1"/>
    <property type="molecule type" value="Genomic_DNA"/>
</dbReference>
<proteinExistence type="predicted"/>
<evidence type="ECO:0000313" key="5">
    <source>
        <dbReference type="EMBL" id="CAF2134007.1"/>
    </source>
</evidence>
<dbReference type="EMBL" id="CAJNRF010011676">
    <property type="protein sequence ID" value="CAF2134007.1"/>
    <property type="molecule type" value="Genomic_DNA"/>
</dbReference>
<evidence type="ECO:0000313" key="3">
    <source>
        <dbReference type="EMBL" id="CAF2009620.1"/>
    </source>
</evidence>
<dbReference type="AlphaFoldDB" id="A0A815GX28"/>
<dbReference type="EMBL" id="CAJNRG010011103">
    <property type="protein sequence ID" value="CAF2129157.1"/>
    <property type="molecule type" value="Genomic_DNA"/>
</dbReference>
<evidence type="ECO:0000313" key="4">
    <source>
        <dbReference type="EMBL" id="CAF2129157.1"/>
    </source>
</evidence>
<accession>A0A815GX28</accession>